<feature type="transmembrane region" description="Helical" evidence="9">
    <location>
        <begin position="1181"/>
        <end position="1206"/>
    </location>
</feature>
<name>A0A9P0G6A8_BEMTA</name>
<dbReference type="PANTHER" id="PTHR22730">
    <property type="entry name" value="PROMININ PROM PROTEIN"/>
    <property type="match status" value="1"/>
</dbReference>
<keyword evidence="5 9" id="KW-0472">Membrane</keyword>
<sequence>MASTQRSIYALALLSFIVTSQCDLKTDHENMGNNSGNAVKYSRRVTVVPDVTSTGNRDVYNVSGEPAASITGDYSLPWDTKVTTSPNSQKSETGIPVSTHRGEDNYSQSVATTSSEQFPNGEKSNLDVSVIKKANREGITSEEYQEAKVTSGYSSQDSEFVAQLFTTAKNNFEDRSSQIVKSTSNITPESNTYSTSSSVTEKLITNDNFIGSKDGTENITDNRASFKAGLQNKSMHGGKNRGLDQVELNKTRSTVKISVTGESITPDRREYCKGSPNPEQDITKKCPQPIPEDIQSTKIVEKNDDNLEEKRPTTDVNSVLVSGPMTTSGGNDPETISGRTDGPSGAQKTGSGNGVPAENPTTENDFERKFEPEYIDDQIPSDAALNYSQSVELDFFLRDEEVLAENYQNDEVPSPALSVFLKRENVTGIDRKTGSALGAALSQKDRLVKKSAKAPEPVSMRQQAKLEGRSFLDYLKSKAFQIYDHFAEEEKNEPVPATTHRPEMTRPEMTRPEMTRPEMTRPEIETTSGDAVYLLSISNETHHDSMYIGNEFLQSLISLKNVDTEVTSGLDLKPDAENSVSGSEDEKLWFRFDDVYRRQDGDLDETVSAKQVTRPPMSSEKLPEIDGKASGTSLGTPVFEERAIQIKADDRFKVKSGLDASFIKLDLTNGRDYPGLSKAKYEDIYDLDLDLAPSFEKQSDFESARGSGSNFESLKQSFDTYFNRNANDDDFDSSGDGVHKSEFSKHGMDGIDEHDRFLKFSEKAGDFLPDFDGAPKFSNFKEPVYPLDLEERDSIASKSAKMNYFSDYHNRPLPPSAEPAKMPLLTLKTTSDIVEHLKHDSDQDGRNNRHRNDFRDDHATFDFERKINKNSDLKPSPFEVLNSLKLEKPESLPDAHQVPENTLHSSSHLSNDRGQLTSGLSEPSSIHHKLNTGNRKHPSPHSDTISGLQISTSGPPDFPYREHSNFDRSTHRKYLSRHSDTISGLQISTTGSPVFLYREDSNINTSDRRKLFSRLREPTSGDRMPTSGPPLDFRLDRKPSLIDPDVSPLRLRDPESFLGEAANFADPRNEREVVGVTSSGRLMTSSGRSMTSIGRSTVKSRFHDELLEIKRRVIKFPDAPEMEPVENSTRVPEDFLPYDYFGFLFRVIQPNDFPVDIVEELLWNQVSLIGLFFKSLWYEFGFIYCSALAGMLALAVPCVVFVHLCYRMSDEKPPSSQHPPPPPDMLPTRAHRCQRATLALTLQILLAVFLVGLVGQFAATEHMTSTFQRTPQTIESAARDLTAFIQSAKNQLQFLVLGSLDKALDAISTDFENIEPLLGKPVQMELAQETGVDVALITLIDAAKETRNVARKVDVLLSNCKTTKSLITTTQEKLEELQRQIERFRQQCSSAEKPLCDTIETFDLEVVLRVDKTLGDSKLQYIRRLEDETLNSLVKNLSDLFHDIPKKVGQDTKDLRTEIWTKLIRRQKRIENSLKSFDTFSEDLSSKIDQLSVTSVEFVREANDYELLWYIIASGAFLLMSMVWFLLLFGLICGCCGADQKARAIFLLTVFIMTFLSISLWLLVLVSLVVGGHGEALVCRPLYEEPTFSALSQVIDDPGIIFQPPEETTPMKRGFFSNLLREKNRIDIPIKDMLRDCSVNRASYPTFKLESLFDIKEETDVAKWDSLETELSNLRLNLSHLHLFTPTSHSQLSDLLLGLSINLTDHRHQLKGPVTGRDMSSFVSQMESVANQIRNLETATHLETLAARTKRLIGSHIKPLEEQKEALIYQITALELQLTPLHRQVNQSLSHLKTIQFFINSQASSIAQKKSANYVDRIKFYLLQYRENVMEKAFNSAAGCYPVWYIFKAMRSLFCQHMVDTVNLFWISLAWCLGIILVATPICLKLAESYAQNEEDIIRPIQPPPYCSNHGSPTGTIRISDRDGQWASIEESGGNW</sequence>
<feature type="region of interest" description="Disordered" evidence="8">
    <location>
        <begin position="73"/>
        <end position="124"/>
    </location>
</feature>
<feature type="region of interest" description="Disordered" evidence="8">
    <location>
        <begin position="608"/>
        <end position="633"/>
    </location>
</feature>
<feature type="coiled-coil region" evidence="7">
    <location>
        <begin position="1360"/>
        <end position="1394"/>
    </location>
</feature>
<keyword evidence="3 9" id="KW-0812">Transmembrane</keyword>
<evidence type="ECO:0000313" key="11">
    <source>
        <dbReference type="EMBL" id="CAH0778409.1"/>
    </source>
</evidence>
<accession>A0A9P0G6A8</accession>
<feature type="transmembrane region" description="Helical" evidence="9">
    <location>
        <begin position="1507"/>
        <end position="1532"/>
    </location>
</feature>
<feature type="region of interest" description="Disordered" evidence="8">
    <location>
        <begin position="890"/>
        <end position="964"/>
    </location>
</feature>
<feature type="chain" id="PRO_5040428235" description="Prominin" evidence="10">
    <location>
        <begin position="23"/>
        <end position="1936"/>
    </location>
</feature>
<keyword evidence="10" id="KW-0732">Signal</keyword>
<feature type="compositionally biased region" description="Basic and acidic residues" evidence="8">
    <location>
        <begin position="299"/>
        <end position="313"/>
    </location>
</feature>
<feature type="compositionally biased region" description="Polar residues" evidence="8">
    <location>
        <begin position="314"/>
        <end position="330"/>
    </location>
</feature>
<keyword evidence="12" id="KW-1185">Reference proteome</keyword>
<comment type="subcellular location">
    <subcellularLocation>
        <location evidence="1">Membrane</location>
        <topology evidence="1">Multi-pass membrane protein</topology>
    </subcellularLocation>
</comment>
<feature type="signal peptide" evidence="10">
    <location>
        <begin position="1"/>
        <end position="22"/>
    </location>
</feature>
<dbReference type="PANTHER" id="PTHR22730:SF1">
    <property type="entry name" value="PROMININ-LIKE PROTEIN"/>
    <property type="match status" value="1"/>
</dbReference>
<feature type="transmembrane region" description="Helical" evidence="9">
    <location>
        <begin position="1544"/>
        <end position="1570"/>
    </location>
</feature>
<feature type="region of interest" description="Disordered" evidence="8">
    <location>
        <begin position="1017"/>
        <end position="1039"/>
    </location>
</feature>
<evidence type="ECO:0000256" key="4">
    <source>
        <dbReference type="ARBA" id="ARBA00022989"/>
    </source>
</evidence>
<dbReference type="InterPro" id="IPR008795">
    <property type="entry name" value="Prominin"/>
</dbReference>
<feature type="compositionally biased region" description="Polar residues" evidence="8">
    <location>
        <begin position="81"/>
        <end position="92"/>
    </location>
</feature>
<keyword evidence="4 9" id="KW-1133">Transmembrane helix</keyword>
<dbReference type="Proteomes" id="UP001152759">
    <property type="component" value="Chromosome 9"/>
</dbReference>
<proteinExistence type="inferred from homology"/>
<organism evidence="11 12">
    <name type="scientific">Bemisia tabaci</name>
    <name type="common">Sweetpotato whitefly</name>
    <name type="synonym">Aleurodes tabaci</name>
    <dbReference type="NCBI Taxonomy" id="7038"/>
    <lineage>
        <taxon>Eukaryota</taxon>
        <taxon>Metazoa</taxon>
        <taxon>Ecdysozoa</taxon>
        <taxon>Arthropoda</taxon>
        <taxon>Hexapoda</taxon>
        <taxon>Insecta</taxon>
        <taxon>Pterygota</taxon>
        <taxon>Neoptera</taxon>
        <taxon>Paraneoptera</taxon>
        <taxon>Hemiptera</taxon>
        <taxon>Sternorrhyncha</taxon>
        <taxon>Aleyrodoidea</taxon>
        <taxon>Aleyrodidae</taxon>
        <taxon>Aleyrodinae</taxon>
        <taxon>Bemisia</taxon>
    </lineage>
</organism>
<dbReference type="GO" id="GO:0016020">
    <property type="term" value="C:membrane"/>
    <property type="evidence" value="ECO:0007669"/>
    <property type="project" value="UniProtKB-SubCell"/>
</dbReference>
<feature type="region of interest" description="Disordered" evidence="8">
    <location>
        <begin position="266"/>
        <end position="363"/>
    </location>
</feature>
<gene>
    <name evidence="11" type="ORF">BEMITA_LOCUS14226</name>
</gene>
<keyword evidence="7" id="KW-0175">Coiled coil</keyword>
<feature type="compositionally biased region" description="Basic residues" evidence="8">
    <location>
        <begin position="926"/>
        <end position="939"/>
    </location>
</feature>
<reference evidence="11" key="1">
    <citation type="submission" date="2021-12" db="EMBL/GenBank/DDBJ databases">
        <authorList>
            <person name="King R."/>
        </authorList>
    </citation>
    <scope>NUCLEOTIDE SEQUENCE</scope>
</reference>
<evidence type="ECO:0000256" key="9">
    <source>
        <dbReference type="SAM" id="Phobius"/>
    </source>
</evidence>
<evidence type="ECO:0000313" key="12">
    <source>
        <dbReference type="Proteomes" id="UP001152759"/>
    </source>
</evidence>
<evidence type="ECO:0000256" key="5">
    <source>
        <dbReference type="ARBA" id="ARBA00023136"/>
    </source>
</evidence>
<evidence type="ECO:0000256" key="6">
    <source>
        <dbReference type="ARBA" id="ARBA00023180"/>
    </source>
</evidence>
<dbReference type="KEGG" id="btab:109036093"/>
<evidence type="ECO:0000256" key="10">
    <source>
        <dbReference type="SAM" id="SignalP"/>
    </source>
</evidence>
<feature type="compositionally biased region" description="Polar residues" evidence="8">
    <location>
        <begin position="899"/>
        <end position="924"/>
    </location>
</feature>
<protein>
    <recommendedName>
        <fullName evidence="13">Prominin</fullName>
    </recommendedName>
</protein>
<dbReference type="Pfam" id="PF05478">
    <property type="entry name" value="Prominin"/>
    <property type="match status" value="1"/>
</dbReference>
<evidence type="ECO:0000256" key="1">
    <source>
        <dbReference type="ARBA" id="ARBA00004141"/>
    </source>
</evidence>
<evidence type="ECO:0000256" key="7">
    <source>
        <dbReference type="SAM" id="Coils"/>
    </source>
</evidence>
<feature type="transmembrane region" description="Helical" evidence="9">
    <location>
        <begin position="1238"/>
        <end position="1259"/>
    </location>
</feature>
<feature type="compositionally biased region" description="Polar residues" evidence="8">
    <location>
        <begin position="105"/>
        <end position="124"/>
    </location>
</feature>
<evidence type="ECO:0000256" key="3">
    <source>
        <dbReference type="ARBA" id="ARBA00022692"/>
    </source>
</evidence>
<evidence type="ECO:0008006" key="13">
    <source>
        <dbReference type="Google" id="ProtNLM"/>
    </source>
</evidence>
<feature type="transmembrane region" description="Helical" evidence="9">
    <location>
        <begin position="1864"/>
        <end position="1884"/>
    </location>
</feature>
<comment type="similarity">
    <text evidence="2">Belongs to the prominin family.</text>
</comment>
<dbReference type="EMBL" id="OU963870">
    <property type="protein sequence ID" value="CAH0778409.1"/>
    <property type="molecule type" value="Genomic_DNA"/>
</dbReference>
<evidence type="ECO:0000256" key="8">
    <source>
        <dbReference type="SAM" id="MobiDB-lite"/>
    </source>
</evidence>
<feature type="compositionally biased region" description="Polar residues" evidence="8">
    <location>
        <begin position="941"/>
        <end position="954"/>
    </location>
</feature>
<evidence type="ECO:0000256" key="2">
    <source>
        <dbReference type="ARBA" id="ARBA00006058"/>
    </source>
</evidence>
<keyword evidence="6" id="KW-0325">Glycoprotein</keyword>